<dbReference type="Pfam" id="PF12889">
    <property type="entry name" value="DUF3829"/>
    <property type="match status" value="1"/>
</dbReference>
<sequence length="328" mass="37603">MNSNWFIALGIALVFGLFGIASAGKQVHLLELWWDQREGPETATASALAPIIDCVNRVDRDTRLAYYQLVNPQGEKTQQALADREEFGDTREPQPDVIRKDVCAPKITVKLERLLPDSRLIGVTERYVSSLEAMTTKATDLKLFESQGQSRRFADSTQAFLKKELIGTGIDYASKSAELRRSLEREEQRLRPAQLALLEARFGRDMQWHLLNYMITARQAVNQIEQGMRDARLTPQHVADLTEAVRKAAEDSRVFLNAMPSRRPDDEAIHLWYNIKAPADEYLKALDTLRQDWQNHAAPQQLSDDYYLVTRRYDALLSYYNRLARNAF</sequence>
<dbReference type="InterPro" id="IPR024291">
    <property type="entry name" value="DUF3829"/>
</dbReference>
<name>A0ABR9SYF7_9PSED</name>
<protein>
    <submittedName>
        <fullName evidence="1">DUF3829 domain-containing protein</fullName>
    </submittedName>
</protein>
<reference evidence="1 2" key="1">
    <citation type="submission" date="2020-10" db="EMBL/GenBank/DDBJ databases">
        <title>The draft genomes of Cyclamen pathogen Pseudomonas sp.</title>
        <authorList>
            <person name="Fujikawa T."/>
            <person name="Sawada H."/>
        </authorList>
    </citation>
    <scope>NUCLEOTIDE SEQUENCE [LARGE SCALE GENOMIC DNA]</scope>
    <source>
        <strain evidence="1 2">MAFF 301449</strain>
    </source>
</reference>
<dbReference type="Proteomes" id="UP000613075">
    <property type="component" value="Unassembled WGS sequence"/>
</dbReference>
<evidence type="ECO:0000313" key="2">
    <source>
        <dbReference type="Proteomes" id="UP000613075"/>
    </source>
</evidence>
<gene>
    <name evidence="1" type="ORF">IQK56_25245</name>
</gene>
<accession>A0ABR9SYF7</accession>
<dbReference type="RefSeq" id="WP_150760015.1">
    <property type="nucleotide sequence ID" value="NZ_JADDUM010000227.1"/>
</dbReference>
<dbReference type="EMBL" id="JADDUM010000227">
    <property type="protein sequence ID" value="MBE8593953.1"/>
    <property type="molecule type" value="Genomic_DNA"/>
</dbReference>
<keyword evidence="2" id="KW-1185">Reference proteome</keyword>
<proteinExistence type="predicted"/>
<organism evidence="1 2">
    <name type="scientific">Pseudomonas cyclaminis</name>
    <dbReference type="NCBI Taxonomy" id="2781239"/>
    <lineage>
        <taxon>Bacteria</taxon>
        <taxon>Pseudomonadati</taxon>
        <taxon>Pseudomonadota</taxon>
        <taxon>Gammaproteobacteria</taxon>
        <taxon>Pseudomonadales</taxon>
        <taxon>Pseudomonadaceae</taxon>
        <taxon>Pseudomonas</taxon>
    </lineage>
</organism>
<comment type="caution">
    <text evidence="1">The sequence shown here is derived from an EMBL/GenBank/DDBJ whole genome shotgun (WGS) entry which is preliminary data.</text>
</comment>
<evidence type="ECO:0000313" key="1">
    <source>
        <dbReference type="EMBL" id="MBE8593953.1"/>
    </source>
</evidence>